<proteinExistence type="predicted"/>
<dbReference type="EMBL" id="JAFDVH010000021">
    <property type="protein sequence ID" value="KAG7458036.1"/>
    <property type="molecule type" value="Genomic_DNA"/>
</dbReference>
<feature type="region of interest" description="Disordered" evidence="1">
    <location>
        <begin position="142"/>
        <end position="186"/>
    </location>
</feature>
<organism evidence="2 3">
    <name type="scientific">Megalops atlanticus</name>
    <name type="common">Tarpon</name>
    <name type="synonym">Clupea gigantea</name>
    <dbReference type="NCBI Taxonomy" id="7932"/>
    <lineage>
        <taxon>Eukaryota</taxon>
        <taxon>Metazoa</taxon>
        <taxon>Chordata</taxon>
        <taxon>Craniata</taxon>
        <taxon>Vertebrata</taxon>
        <taxon>Euteleostomi</taxon>
        <taxon>Actinopterygii</taxon>
        <taxon>Neopterygii</taxon>
        <taxon>Teleostei</taxon>
        <taxon>Elopiformes</taxon>
        <taxon>Megalopidae</taxon>
        <taxon>Megalops</taxon>
    </lineage>
</organism>
<evidence type="ECO:0000313" key="3">
    <source>
        <dbReference type="Proteomes" id="UP001046870"/>
    </source>
</evidence>
<feature type="compositionally biased region" description="Polar residues" evidence="1">
    <location>
        <begin position="27"/>
        <end position="37"/>
    </location>
</feature>
<comment type="caution">
    <text evidence="2">The sequence shown here is derived from an EMBL/GenBank/DDBJ whole genome shotgun (WGS) entry which is preliminary data.</text>
</comment>
<feature type="compositionally biased region" description="Low complexity" evidence="1">
    <location>
        <begin position="163"/>
        <end position="174"/>
    </location>
</feature>
<reference evidence="2" key="1">
    <citation type="submission" date="2021-01" db="EMBL/GenBank/DDBJ databases">
        <authorList>
            <person name="Zahm M."/>
            <person name="Roques C."/>
            <person name="Cabau C."/>
            <person name="Klopp C."/>
            <person name="Donnadieu C."/>
            <person name="Jouanno E."/>
            <person name="Lampietro C."/>
            <person name="Louis A."/>
            <person name="Herpin A."/>
            <person name="Echchiki A."/>
            <person name="Berthelot C."/>
            <person name="Parey E."/>
            <person name="Roest-Crollius H."/>
            <person name="Braasch I."/>
            <person name="Postlethwait J."/>
            <person name="Bobe J."/>
            <person name="Montfort J."/>
            <person name="Bouchez O."/>
            <person name="Begum T."/>
            <person name="Mejri S."/>
            <person name="Adams A."/>
            <person name="Chen W.-J."/>
            <person name="Guiguen Y."/>
        </authorList>
    </citation>
    <scope>NUCLEOTIDE SEQUENCE</scope>
    <source>
        <strain evidence="2">YG-15Mar2019-1</strain>
        <tissue evidence="2">Brain</tissue>
    </source>
</reference>
<accession>A0A9D3PHR6</accession>
<feature type="region of interest" description="Disordered" evidence="1">
    <location>
        <begin position="76"/>
        <end position="107"/>
    </location>
</feature>
<sequence>MALDLLESPGDNVDRATTHRPPDLIGSSFQQSSNRNSPNHHEDDVDLEALVNDMNASFDSLYSTCSLPAESAPLLQNGQLHRRHAHQRPGPAQPPPTSPKQKVRRSQPMHILAVRRLQEEEQQLRTSSLPAIPNPFPELCSPAGSPILGPGSLPPCEPSGTYSSSVLSAESLAAGRRPGVSPEDAD</sequence>
<evidence type="ECO:0000313" key="2">
    <source>
        <dbReference type="EMBL" id="KAG7458036.1"/>
    </source>
</evidence>
<keyword evidence="3" id="KW-1185">Reference proteome</keyword>
<evidence type="ECO:0000256" key="1">
    <source>
        <dbReference type="SAM" id="MobiDB-lite"/>
    </source>
</evidence>
<dbReference type="OrthoDB" id="8948280at2759"/>
<feature type="compositionally biased region" description="Low complexity" evidence="1">
    <location>
        <begin position="142"/>
        <end position="151"/>
    </location>
</feature>
<dbReference type="AlphaFoldDB" id="A0A9D3PHR6"/>
<gene>
    <name evidence="2" type="ORF">MATL_G00233580</name>
</gene>
<dbReference type="Proteomes" id="UP001046870">
    <property type="component" value="Chromosome 21"/>
</dbReference>
<protein>
    <submittedName>
        <fullName evidence="2">Uncharacterized protein</fullName>
    </submittedName>
</protein>
<feature type="region of interest" description="Disordered" evidence="1">
    <location>
        <begin position="1"/>
        <end position="47"/>
    </location>
</feature>
<feature type="compositionally biased region" description="Basic and acidic residues" evidence="1">
    <location>
        <begin position="12"/>
        <end position="22"/>
    </location>
</feature>
<name>A0A9D3PHR6_MEGAT</name>